<dbReference type="PANTHER" id="PTHR24421">
    <property type="entry name" value="NITRATE/NITRITE SENSOR PROTEIN NARX-RELATED"/>
    <property type="match status" value="1"/>
</dbReference>
<dbReference type="InterPro" id="IPR017205">
    <property type="entry name" value="Sig_transdc_His_kinase_ChrS"/>
</dbReference>
<keyword evidence="10 18" id="KW-0418">Kinase</keyword>
<name>A0A846RKK6_9MICC</name>
<keyword evidence="16" id="KW-0812">Transmembrane</keyword>
<dbReference type="PROSITE" id="PS50109">
    <property type="entry name" value="HIS_KIN"/>
    <property type="match status" value="1"/>
</dbReference>
<evidence type="ECO:0000256" key="1">
    <source>
        <dbReference type="ARBA" id="ARBA00000085"/>
    </source>
</evidence>
<comment type="function">
    <text evidence="14">Member of the two-component regulatory system NreB/NreC involved in the control of dissimilatory nitrate/nitrite reduction in response to oxygen. NreB functions as a direct oxygen sensor histidine kinase which is autophosphorylated, in the absence of oxygen, probably at the conserved histidine residue, and transfers its phosphate group probably to a conserved aspartate residue of NreC. NreB/NreC activates the expression of the nitrate (narGHJI) and nitrite (nir) reductase operons, as well as the putative nitrate transporter gene narT.</text>
</comment>
<gene>
    <name evidence="18" type="ORF">BJ994_002954</name>
</gene>
<feature type="transmembrane region" description="Helical" evidence="16">
    <location>
        <begin position="22"/>
        <end position="41"/>
    </location>
</feature>
<evidence type="ECO:0000313" key="18">
    <source>
        <dbReference type="EMBL" id="NJC23878.1"/>
    </source>
</evidence>
<dbReference type="RefSeq" id="WP_167995196.1">
    <property type="nucleotide sequence ID" value="NZ_JAATJL010000001.1"/>
</dbReference>
<dbReference type="InterPro" id="IPR036890">
    <property type="entry name" value="HATPase_C_sf"/>
</dbReference>
<keyword evidence="11" id="KW-0408">Iron</keyword>
<evidence type="ECO:0000256" key="5">
    <source>
        <dbReference type="ARBA" id="ARBA00017322"/>
    </source>
</evidence>
<protein>
    <recommendedName>
        <fullName evidence="5">Oxygen sensor histidine kinase NreB</fullName>
        <ecNumber evidence="4">2.7.13.3</ecNumber>
    </recommendedName>
    <alternativeName>
        <fullName evidence="15">Nitrogen regulation protein B</fullName>
    </alternativeName>
</protein>
<dbReference type="AlphaFoldDB" id="A0A846RKK6"/>
<keyword evidence="9" id="KW-0479">Metal-binding</keyword>
<evidence type="ECO:0000256" key="3">
    <source>
        <dbReference type="ARBA" id="ARBA00004496"/>
    </source>
</evidence>
<evidence type="ECO:0000313" key="19">
    <source>
        <dbReference type="Proteomes" id="UP000547458"/>
    </source>
</evidence>
<comment type="subcellular location">
    <subcellularLocation>
        <location evidence="3">Cytoplasm</location>
    </subcellularLocation>
</comment>
<evidence type="ECO:0000256" key="13">
    <source>
        <dbReference type="ARBA" id="ARBA00023014"/>
    </source>
</evidence>
<dbReference type="InterPro" id="IPR004358">
    <property type="entry name" value="Sig_transdc_His_kin-like_C"/>
</dbReference>
<evidence type="ECO:0000256" key="4">
    <source>
        <dbReference type="ARBA" id="ARBA00012438"/>
    </source>
</evidence>
<comment type="caution">
    <text evidence="18">The sequence shown here is derived from an EMBL/GenBank/DDBJ whole genome shotgun (WGS) entry which is preliminary data.</text>
</comment>
<dbReference type="EMBL" id="JAATJL010000001">
    <property type="protein sequence ID" value="NJC23878.1"/>
    <property type="molecule type" value="Genomic_DNA"/>
</dbReference>
<dbReference type="PRINTS" id="PR00344">
    <property type="entry name" value="BCTRLSENSOR"/>
</dbReference>
<evidence type="ECO:0000256" key="11">
    <source>
        <dbReference type="ARBA" id="ARBA00023004"/>
    </source>
</evidence>
<dbReference type="GO" id="GO:0000155">
    <property type="term" value="F:phosphorelay sensor kinase activity"/>
    <property type="evidence" value="ECO:0007669"/>
    <property type="project" value="InterPro"/>
</dbReference>
<evidence type="ECO:0000256" key="6">
    <source>
        <dbReference type="ARBA" id="ARBA00022485"/>
    </source>
</evidence>
<evidence type="ECO:0000256" key="14">
    <source>
        <dbReference type="ARBA" id="ARBA00024827"/>
    </source>
</evidence>
<keyword evidence="16" id="KW-0472">Membrane</keyword>
<dbReference type="SUPFAM" id="SSF55874">
    <property type="entry name" value="ATPase domain of HSP90 chaperone/DNA topoisomerase II/histidine kinase"/>
    <property type="match status" value="1"/>
</dbReference>
<evidence type="ECO:0000256" key="12">
    <source>
        <dbReference type="ARBA" id="ARBA00023012"/>
    </source>
</evidence>
<dbReference type="GO" id="GO:0016020">
    <property type="term" value="C:membrane"/>
    <property type="evidence" value="ECO:0007669"/>
    <property type="project" value="InterPro"/>
</dbReference>
<feature type="transmembrane region" description="Helical" evidence="16">
    <location>
        <begin position="50"/>
        <end position="69"/>
    </location>
</feature>
<keyword evidence="13" id="KW-0411">Iron-sulfur</keyword>
<dbReference type="PIRSF" id="PIRSF037434">
    <property type="entry name" value="STHK_ChrS"/>
    <property type="match status" value="1"/>
</dbReference>
<dbReference type="Gene3D" id="1.20.5.1930">
    <property type="match status" value="1"/>
</dbReference>
<dbReference type="GO" id="GO:0051539">
    <property type="term" value="F:4 iron, 4 sulfur cluster binding"/>
    <property type="evidence" value="ECO:0007669"/>
    <property type="project" value="UniProtKB-KW"/>
</dbReference>
<accession>A0A846RKK6</accession>
<dbReference type="SMART" id="SM00387">
    <property type="entry name" value="HATPase_c"/>
    <property type="match status" value="1"/>
</dbReference>
<dbReference type="CDD" id="cd16917">
    <property type="entry name" value="HATPase_UhpB-NarQ-NarX-like"/>
    <property type="match status" value="1"/>
</dbReference>
<comment type="cofactor">
    <cofactor evidence="2">
        <name>[4Fe-4S] cluster</name>
        <dbReference type="ChEBI" id="CHEBI:49883"/>
    </cofactor>
</comment>
<evidence type="ECO:0000256" key="2">
    <source>
        <dbReference type="ARBA" id="ARBA00001966"/>
    </source>
</evidence>
<evidence type="ECO:0000256" key="10">
    <source>
        <dbReference type="ARBA" id="ARBA00022777"/>
    </source>
</evidence>
<feature type="transmembrane region" description="Helical" evidence="16">
    <location>
        <begin position="89"/>
        <end position="118"/>
    </location>
</feature>
<keyword evidence="12" id="KW-0902">Two-component regulatory system</keyword>
<keyword evidence="6" id="KW-0004">4Fe-4S</keyword>
<evidence type="ECO:0000256" key="8">
    <source>
        <dbReference type="ARBA" id="ARBA00022679"/>
    </source>
</evidence>
<keyword evidence="8" id="KW-0808">Transferase</keyword>
<dbReference type="GO" id="GO:0046872">
    <property type="term" value="F:metal ion binding"/>
    <property type="evidence" value="ECO:0007669"/>
    <property type="project" value="UniProtKB-KW"/>
</dbReference>
<evidence type="ECO:0000259" key="17">
    <source>
        <dbReference type="PROSITE" id="PS50109"/>
    </source>
</evidence>
<proteinExistence type="predicted"/>
<evidence type="ECO:0000256" key="7">
    <source>
        <dbReference type="ARBA" id="ARBA00022490"/>
    </source>
</evidence>
<reference evidence="18 19" key="1">
    <citation type="submission" date="2020-03" db="EMBL/GenBank/DDBJ databases">
        <title>Sequencing the genomes of 1000 actinobacteria strains.</title>
        <authorList>
            <person name="Klenk H.-P."/>
        </authorList>
    </citation>
    <scope>NUCLEOTIDE SEQUENCE [LARGE SCALE GENOMIC DNA]</scope>
    <source>
        <strain evidence="18 19">DSM 16403</strain>
    </source>
</reference>
<dbReference type="InterPro" id="IPR011712">
    <property type="entry name" value="Sig_transdc_His_kin_sub3_dim/P"/>
</dbReference>
<dbReference type="InterPro" id="IPR005467">
    <property type="entry name" value="His_kinase_dom"/>
</dbReference>
<evidence type="ECO:0000256" key="15">
    <source>
        <dbReference type="ARBA" id="ARBA00030800"/>
    </source>
</evidence>
<comment type="catalytic activity">
    <reaction evidence="1">
        <text>ATP + protein L-histidine = ADP + protein N-phospho-L-histidine.</text>
        <dbReference type="EC" id="2.7.13.3"/>
    </reaction>
</comment>
<dbReference type="Pfam" id="PF02518">
    <property type="entry name" value="HATPase_c"/>
    <property type="match status" value="1"/>
</dbReference>
<feature type="transmembrane region" description="Helical" evidence="16">
    <location>
        <begin position="154"/>
        <end position="177"/>
    </location>
</feature>
<keyword evidence="19" id="KW-1185">Reference proteome</keyword>
<dbReference type="InterPro" id="IPR003594">
    <property type="entry name" value="HATPase_dom"/>
</dbReference>
<keyword evidence="16" id="KW-1133">Transmembrane helix</keyword>
<dbReference type="EC" id="2.7.13.3" evidence="4"/>
<feature type="domain" description="Histidine kinase" evidence="17">
    <location>
        <begin position="326"/>
        <end position="422"/>
    </location>
</feature>
<evidence type="ECO:0000256" key="9">
    <source>
        <dbReference type="ARBA" id="ARBA00022723"/>
    </source>
</evidence>
<dbReference type="Proteomes" id="UP000547458">
    <property type="component" value="Unassembled WGS sequence"/>
</dbReference>
<dbReference type="InterPro" id="IPR050482">
    <property type="entry name" value="Sensor_HK_TwoCompSys"/>
</dbReference>
<dbReference type="Gene3D" id="3.30.565.10">
    <property type="entry name" value="Histidine kinase-like ATPase, C-terminal domain"/>
    <property type="match status" value="1"/>
</dbReference>
<dbReference type="PANTHER" id="PTHR24421:SF62">
    <property type="entry name" value="SENSORY TRANSDUCTION HISTIDINE KINASE"/>
    <property type="match status" value="1"/>
</dbReference>
<dbReference type="Pfam" id="PF07730">
    <property type="entry name" value="HisKA_3"/>
    <property type="match status" value="1"/>
</dbReference>
<evidence type="ECO:0000256" key="16">
    <source>
        <dbReference type="SAM" id="Phobius"/>
    </source>
</evidence>
<sequence length="437" mass="46492">MPVQSSTGAAVTGELVLRILRIGLHIGFAVLLTVGTVRMLVSEQGSAGKYGGLVLAGTLAAVYLVGTLAEKRAAEGRPIWGNVDAGRYGPAWLAVITGLWAFVLVIHPDFSWLAFPLFFLHLHLLKTGHAIAAVAAITVVVMAAQWYHNGELHIAMVLGPVLGAGFAVIMGLAYQALHAESVNQRRALEDLHRTRTELAHSQHEAGALAERERLAREIHDTLAQGLSSIVLISRAADAALEADQVDLAQERVRIIHATAAENLTEARRFVRGLSTGQIEEGSLVQSLRRTCDSTERQAAARGQNLRCRFKVDGEPTLLPAPYEVALLRAAQSAMSNVAIHAQASTSVLSLSFVGSDVTLDVFDDGIGFNAAETLSTPTQRADGSGFGLISIRERVAALNGSLDIESTPGEGTVIAIRLPLAEHLGDAETDTGKESHE</sequence>
<keyword evidence="7" id="KW-0963">Cytoplasm</keyword>
<dbReference type="GO" id="GO:0046983">
    <property type="term" value="F:protein dimerization activity"/>
    <property type="evidence" value="ECO:0007669"/>
    <property type="project" value="InterPro"/>
</dbReference>
<feature type="transmembrane region" description="Helical" evidence="16">
    <location>
        <begin position="130"/>
        <end position="148"/>
    </location>
</feature>
<organism evidence="18 19">
    <name type="scientific">Arthrobacter pigmenti</name>
    <dbReference type="NCBI Taxonomy" id="271432"/>
    <lineage>
        <taxon>Bacteria</taxon>
        <taxon>Bacillati</taxon>
        <taxon>Actinomycetota</taxon>
        <taxon>Actinomycetes</taxon>
        <taxon>Micrococcales</taxon>
        <taxon>Micrococcaceae</taxon>
        <taxon>Arthrobacter</taxon>
    </lineage>
</organism>
<dbReference type="GO" id="GO:0005737">
    <property type="term" value="C:cytoplasm"/>
    <property type="evidence" value="ECO:0007669"/>
    <property type="project" value="UniProtKB-SubCell"/>
</dbReference>